<protein>
    <submittedName>
        <fullName evidence="5">Glycerate kinase</fullName>
        <ecNumber evidence="5">2.7.1.31</ecNumber>
    </submittedName>
</protein>
<dbReference type="EC" id="2.7.1.31" evidence="5"/>
<dbReference type="RefSeq" id="WP_339575293.1">
    <property type="nucleotide sequence ID" value="NZ_JBBIAA010000013.1"/>
</dbReference>
<dbReference type="InterPro" id="IPR018193">
    <property type="entry name" value="Glyc_kinase_flavodox-like_fold"/>
</dbReference>
<keyword evidence="3 4" id="KW-0418">Kinase</keyword>
<keyword evidence="6" id="KW-1185">Reference proteome</keyword>
<organism evidence="5 6">
    <name type="scientific">Pseudokineococcus basanitobsidens</name>
    <dbReference type="NCBI Taxonomy" id="1926649"/>
    <lineage>
        <taxon>Bacteria</taxon>
        <taxon>Bacillati</taxon>
        <taxon>Actinomycetota</taxon>
        <taxon>Actinomycetes</taxon>
        <taxon>Kineosporiales</taxon>
        <taxon>Kineosporiaceae</taxon>
        <taxon>Pseudokineococcus</taxon>
    </lineage>
</organism>
<dbReference type="Gene3D" id="3.40.50.10350">
    <property type="entry name" value="Glycerate kinase, domain 1"/>
    <property type="match status" value="1"/>
</dbReference>
<evidence type="ECO:0000256" key="4">
    <source>
        <dbReference type="PIRNR" id="PIRNR006078"/>
    </source>
</evidence>
<evidence type="ECO:0000256" key="1">
    <source>
        <dbReference type="ARBA" id="ARBA00006284"/>
    </source>
</evidence>
<dbReference type="Gene3D" id="3.90.1510.10">
    <property type="entry name" value="Glycerate kinase, domain 2"/>
    <property type="match status" value="1"/>
</dbReference>
<evidence type="ECO:0000313" key="6">
    <source>
        <dbReference type="Proteomes" id="UP001387100"/>
    </source>
</evidence>
<keyword evidence="2 4" id="KW-0808">Transferase</keyword>
<dbReference type="GO" id="GO:0008887">
    <property type="term" value="F:glycerate kinase activity"/>
    <property type="evidence" value="ECO:0007669"/>
    <property type="project" value="UniProtKB-EC"/>
</dbReference>
<proteinExistence type="inferred from homology"/>
<dbReference type="InterPro" id="IPR018197">
    <property type="entry name" value="Glycerate_kinase_RE-like"/>
</dbReference>
<dbReference type="Proteomes" id="UP001387100">
    <property type="component" value="Unassembled WGS sequence"/>
</dbReference>
<sequence length="393" mass="38022">MRVVVAVDSFKGSLTTREAGEAVAAGVRAAAPGADVVVLPVADGGEGTAACLADAWGTRLREQTTTDALGRRCEAAWGLSADGSTAVVEVAAASGLPGVQDAPARPREASTLGTGALLAAALDAGAQEVVLCLGGSATTDGGAGLLAGLGARFLDADGEELPPGGGALARLARLDLTDLHPRARAARWRLACDVTNPLLGPRGAAAVYGPQKGATPEDVAALEAGLGRLASVLEEATGVAVADRPGCGAAGGAPATVVAVLGASLEPGAPLVLAEAGLPQALAAGADLVVTGEGSCDPQSLQGKVVDGVARAVRAEPACAAAPVVVLAGRVAVPPAELAAAGVDAAFSIAPGAATLDDLQTGAAALLADLAERVTRLARRTGGSGRATGTVPS</sequence>
<accession>A0ABU8RLF5</accession>
<name>A0ABU8RLF5_9ACTN</name>
<dbReference type="EMBL" id="JBBIAA010000013">
    <property type="protein sequence ID" value="MEJ5945908.1"/>
    <property type="molecule type" value="Genomic_DNA"/>
</dbReference>
<evidence type="ECO:0000256" key="2">
    <source>
        <dbReference type="ARBA" id="ARBA00022679"/>
    </source>
</evidence>
<comment type="similarity">
    <text evidence="1 4">Belongs to the glycerate kinase type-1 family.</text>
</comment>
<dbReference type="PIRSF" id="PIRSF006078">
    <property type="entry name" value="GlxK"/>
    <property type="match status" value="1"/>
</dbReference>
<gene>
    <name evidence="5" type="ORF">WDZ17_11455</name>
</gene>
<dbReference type="PANTHER" id="PTHR21599">
    <property type="entry name" value="GLYCERATE KINASE"/>
    <property type="match status" value="1"/>
</dbReference>
<dbReference type="InterPro" id="IPR004381">
    <property type="entry name" value="Glycerate_kinase"/>
</dbReference>
<reference evidence="5 6" key="1">
    <citation type="journal article" date="2017" name="Int. J. Syst. Evol. Microbiol.">
        <title>Pseudokineococcus basanitobsidens sp. nov., isolated from volcanic rock.</title>
        <authorList>
            <person name="Lee D.W."/>
            <person name="Park M.Y."/>
            <person name="Kim J.J."/>
            <person name="Kim B.S."/>
        </authorList>
    </citation>
    <scope>NUCLEOTIDE SEQUENCE [LARGE SCALE GENOMIC DNA]</scope>
    <source>
        <strain evidence="5 6">DSM 103726</strain>
    </source>
</reference>
<evidence type="ECO:0000313" key="5">
    <source>
        <dbReference type="EMBL" id="MEJ5945908.1"/>
    </source>
</evidence>
<dbReference type="Pfam" id="PF02595">
    <property type="entry name" value="Gly_kinase"/>
    <property type="match status" value="1"/>
</dbReference>
<dbReference type="InterPro" id="IPR036129">
    <property type="entry name" value="Glycerate_kinase_sf"/>
</dbReference>
<dbReference type="NCBIfam" id="TIGR00045">
    <property type="entry name" value="glycerate kinase"/>
    <property type="match status" value="1"/>
</dbReference>
<dbReference type="SUPFAM" id="SSF110738">
    <property type="entry name" value="Glycerate kinase I"/>
    <property type="match status" value="1"/>
</dbReference>
<dbReference type="PANTHER" id="PTHR21599:SF0">
    <property type="entry name" value="GLYCERATE KINASE"/>
    <property type="match status" value="1"/>
</dbReference>
<comment type="caution">
    <text evidence="5">The sequence shown here is derived from an EMBL/GenBank/DDBJ whole genome shotgun (WGS) entry which is preliminary data.</text>
</comment>
<evidence type="ECO:0000256" key="3">
    <source>
        <dbReference type="ARBA" id="ARBA00022777"/>
    </source>
</evidence>